<dbReference type="SUPFAM" id="SSF54523">
    <property type="entry name" value="Pili subunits"/>
    <property type="match status" value="1"/>
</dbReference>
<keyword evidence="1" id="KW-0472">Membrane</keyword>
<proteinExistence type="predicted"/>
<dbReference type="Proteomes" id="UP000177697">
    <property type="component" value="Unassembled WGS sequence"/>
</dbReference>
<keyword evidence="1" id="KW-1133">Transmembrane helix</keyword>
<name>A0A1G2V0Q0_9BACT</name>
<dbReference type="InterPro" id="IPR012902">
    <property type="entry name" value="N_methyl_site"/>
</dbReference>
<evidence type="ECO:0000313" key="2">
    <source>
        <dbReference type="EMBL" id="OHB15197.1"/>
    </source>
</evidence>
<dbReference type="EMBL" id="MHWW01000010">
    <property type="protein sequence ID" value="OHB15197.1"/>
    <property type="molecule type" value="Genomic_DNA"/>
</dbReference>
<dbReference type="PROSITE" id="PS00409">
    <property type="entry name" value="PROKAR_NTER_METHYL"/>
    <property type="match status" value="1"/>
</dbReference>
<dbReference type="InterPro" id="IPR045584">
    <property type="entry name" value="Pilin-like"/>
</dbReference>
<sequence length="157" mass="17081">MEINNWKLKSNKGFSLIEILVVIAIISVISGITFYFFGNANDRQVLEKNVSGVTSLIRNARLLSVASKNASVFGIHFESDKAVLFEGSSYLVGSPYEKIIDLSREVYISSYSLNGGGSDVVFSRLVGETINYGTVTISLKDNSTSTVITILKTGVIQ</sequence>
<feature type="transmembrane region" description="Helical" evidence="1">
    <location>
        <begin position="14"/>
        <end position="38"/>
    </location>
</feature>
<evidence type="ECO:0000256" key="1">
    <source>
        <dbReference type="SAM" id="Phobius"/>
    </source>
</evidence>
<reference evidence="2 3" key="1">
    <citation type="journal article" date="2016" name="Nat. Commun.">
        <title>Thousands of microbial genomes shed light on interconnected biogeochemical processes in an aquifer system.</title>
        <authorList>
            <person name="Anantharaman K."/>
            <person name="Brown C.T."/>
            <person name="Hug L.A."/>
            <person name="Sharon I."/>
            <person name="Castelle C.J."/>
            <person name="Probst A.J."/>
            <person name="Thomas B.C."/>
            <person name="Singh A."/>
            <person name="Wilkins M.J."/>
            <person name="Karaoz U."/>
            <person name="Brodie E.L."/>
            <person name="Williams K.H."/>
            <person name="Hubbard S.S."/>
            <person name="Banfield J.F."/>
        </authorList>
    </citation>
    <scope>NUCLEOTIDE SEQUENCE [LARGE SCALE GENOMIC DNA]</scope>
</reference>
<accession>A0A1G2V0Q0</accession>
<organism evidence="2 3">
    <name type="scientific">Candidatus Zambryskibacteria bacterium RIFOXYC1_FULL_39_10</name>
    <dbReference type="NCBI Taxonomy" id="1802779"/>
    <lineage>
        <taxon>Bacteria</taxon>
        <taxon>Candidatus Zambryskiibacteriota</taxon>
    </lineage>
</organism>
<evidence type="ECO:0008006" key="4">
    <source>
        <dbReference type="Google" id="ProtNLM"/>
    </source>
</evidence>
<dbReference type="AlphaFoldDB" id="A0A1G2V0Q0"/>
<dbReference type="NCBIfam" id="TIGR02532">
    <property type="entry name" value="IV_pilin_GFxxxE"/>
    <property type="match status" value="1"/>
</dbReference>
<comment type="caution">
    <text evidence="2">The sequence shown here is derived from an EMBL/GenBank/DDBJ whole genome shotgun (WGS) entry which is preliminary data.</text>
</comment>
<keyword evidence="1" id="KW-0812">Transmembrane</keyword>
<protein>
    <recommendedName>
        <fullName evidence="4">General secretion pathway GspH domain-containing protein</fullName>
    </recommendedName>
</protein>
<gene>
    <name evidence="2" type="ORF">A2431_03235</name>
</gene>
<dbReference type="Pfam" id="PF07963">
    <property type="entry name" value="N_methyl"/>
    <property type="match status" value="1"/>
</dbReference>
<evidence type="ECO:0000313" key="3">
    <source>
        <dbReference type="Proteomes" id="UP000177697"/>
    </source>
</evidence>